<name>A0A6L6PY72_9BURK</name>
<gene>
    <name evidence="3" type="ORF">GM668_08415</name>
</gene>
<dbReference type="RefSeq" id="WP_155438521.1">
    <property type="nucleotide sequence ID" value="NZ_WNLA01000004.1"/>
</dbReference>
<comment type="caution">
    <text evidence="3">The sequence shown here is derived from an EMBL/GenBank/DDBJ whole genome shotgun (WGS) entry which is preliminary data.</text>
</comment>
<evidence type="ECO:0000256" key="1">
    <source>
        <dbReference type="ARBA" id="ARBA00022741"/>
    </source>
</evidence>
<dbReference type="InterPro" id="IPR013126">
    <property type="entry name" value="Hsp_70_fam"/>
</dbReference>
<keyword evidence="4" id="KW-1185">Reference proteome</keyword>
<evidence type="ECO:0000313" key="3">
    <source>
        <dbReference type="EMBL" id="MTW02114.1"/>
    </source>
</evidence>
<dbReference type="InterPro" id="IPR043129">
    <property type="entry name" value="ATPase_NBD"/>
</dbReference>
<accession>A0A6L6PY72</accession>
<reference evidence="3 4" key="1">
    <citation type="submission" date="2019-11" db="EMBL/GenBank/DDBJ databases">
        <title>Type strains purchased from KCTC, JCM and DSMZ.</title>
        <authorList>
            <person name="Lu H."/>
        </authorList>
    </citation>
    <scope>NUCLEOTIDE SEQUENCE [LARGE SCALE GENOMIC DNA]</scope>
    <source>
        <strain evidence="3 4">KCTC 42409</strain>
    </source>
</reference>
<dbReference type="SUPFAM" id="SSF53067">
    <property type="entry name" value="Actin-like ATPase domain"/>
    <property type="match status" value="2"/>
</dbReference>
<protein>
    <submittedName>
        <fullName evidence="3">Hsp70 family protein</fullName>
    </submittedName>
</protein>
<dbReference type="InterPro" id="IPR021030">
    <property type="entry name" value="DUF3731"/>
</dbReference>
<dbReference type="Gene3D" id="3.90.640.10">
    <property type="entry name" value="Actin, Chain A, domain 4"/>
    <property type="match status" value="1"/>
</dbReference>
<evidence type="ECO:0000256" key="2">
    <source>
        <dbReference type="ARBA" id="ARBA00022840"/>
    </source>
</evidence>
<dbReference type="PRINTS" id="PR00301">
    <property type="entry name" value="HEATSHOCK70"/>
</dbReference>
<dbReference type="GO" id="GO:0005524">
    <property type="term" value="F:ATP binding"/>
    <property type="evidence" value="ECO:0007669"/>
    <property type="project" value="UniProtKB-KW"/>
</dbReference>
<organism evidence="3 4">
    <name type="scientific">Pseudoduganella ginsengisoli</name>
    <dbReference type="NCBI Taxonomy" id="1462440"/>
    <lineage>
        <taxon>Bacteria</taxon>
        <taxon>Pseudomonadati</taxon>
        <taxon>Pseudomonadota</taxon>
        <taxon>Betaproteobacteria</taxon>
        <taxon>Burkholderiales</taxon>
        <taxon>Oxalobacteraceae</taxon>
        <taxon>Telluria group</taxon>
        <taxon>Pseudoduganella</taxon>
    </lineage>
</organism>
<dbReference type="Pfam" id="PF00012">
    <property type="entry name" value="HSP70"/>
    <property type="match status" value="1"/>
</dbReference>
<dbReference type="PANTHER" id="PTHR42749">
    <property type="entry name" value="CELL SHAPE-DETERMINING PROTEIN MREB"/>
    <property type="match status" value="1"/>
</dbReference>
<dbReference type="EMBL" id="WNLA01000004">
    <property type="protein sequence ID" value="MTW02114.1"/>
    <property type="molecule type" value="Genomic_DNA"/>
</dbReference>
<dbReference type="PANTHER" id="PTHR42749:SF1">
    <property type="entry name" value="CELL SHAPE-DETERMINING PROTEIN MREB"/>
    <property type="match status" value="1"/>
</dbReference>
<dbReference type="Pfam" id="PF12531">
    <property type="entry name" value="DUF3731"/>
    <property type="match status" value="1"/>
</dbReference>
<dbReference type="Proteomes" id="UP000484015">
    <property type="component" value="Unassembled WGS sequence"/>
</dbReference>
<sequence length="937" mass="101024">MKPYLVAIDLGTTNTVLAYSEPGSEEVRLFDIDQLTAPGEIGAAPLLPSLRYHAADGELAAGELQLPWRQDDVAGVSEVAVGRLARKLGAQVPGRLVASAKSWLSHPNVDRMAPILPWGAEEGVPKVSPVAASASYLAHLKAAWNTRFPKHPLDRQHVVLTIPASFDEGARALTLEAAKLAGLPSLRLLEEPQAAFYDWLYRHKQTLAQDLAQSKLVLVCDVGGGTTDFSLIRVDVSDGEPVLTRIGVGNHLILGGDNMDLALARLAEQRLNGAEAPRLSAARMAQLVERCRAAKEQLLAADAPSSVPVTLLGSGSKLIGGTRSVELQRAEVEQLVVDGFFPMNAGAEAATRSRGGIVEFGLPYAQDPAITRHLAGFLAQHAAAAREALGLPAGGASLPVPDTLLMNGGVFRADALAKRLEAALAGWRNAPLTVLHNDNPDVAVARGGVAYGLSKQGRAPTIGGGSARSYFLLLDDGKHQGSRAVCLLPRGFESGAEVRLTDRTFALRLGRPVRFHLVSTTGGSGPAPQAGDVVELDPADCVRLPPIATVLRDSGDAQARKEIPVQLAATLSEVGTLEIHCIAADSEGHGKPQRWQLEFQLRGSLDGEDEAEEIVLPPRAKDALAAIERIFGAKSQQVDSKEVRQLARQLEHLLGSRETWAMPVLRHLFDALLARAKGRRRSAEHERAWLNLAGYCLRPGFGDALDGWRIEQLWALFGTGVQNHKDSQACSEWWTMWRRVAGGLPVDAQLRLLDDFAFNLQADAQERGKRPVTLVNGSEEDMLRLGASLERIPSAYKAEIGQWLLDQLIAASGPKADVMQGRYLWALSRVGARQPFHGSAHDVAPMETVSQWLAAILELDWKKLEPAGFAAAHLARMTGDRTRDIEPALREQVLRKLESVRAPSTWSAMVADVVELDQAVEKRMLGEALPPGLKLIS</sequence>
<dbReference type="OrthoDB" id="580874at2"/>
<dbReference type="Gene3D" id="3.30.420.40">
    <property type="match status" value="2"/>
</dbReference>
<dbReference type="CDD" id="cd10170">
    <property type="entry name" value="ASKHA_NBD_HSP70"/>
    <property type="match status" value="1"/>
</dbReference>
<dbReference type="GO" id="GO:0140662">
    <property type="term" value="F:ATP-dependent protein folding chaperone"/>
    <property type="evidence" value="ECO:0007669"/>
    <property type="project" value="InterPro"/>
</dbReference>
<proteinExistence type="predicted"/>
<keyword evidence="2" id="KW-0067">ATP-binding</keyword>
<keyword evidence="1" id="KW-0547">Nucleotide-binding</keyword>
<dbReference type="AlphaFoldDB" id="A0A6L6PY72"/>
<evidence type="ECO:0000313" key="4">
    <source>
        <dbReference type="Proteomes" id="UP000484015"/>
    </source>
</evidence>